<protein>
    <submittedName>
        <fullName evidence="1">DUF2164 domain-containing protein</fullName>
    </submittedName>
</protein>
<dbReference type="InterPro" id="IPR018680">
    <property type="entry name" value="DUF2164"/>
</dbReference>
<evidence type="ECO:0000313" key="2">
    <source>
        <dbReference type="Proteomes" id="UP001597262"/>
    </source>
</evidence>
<dbReference type="Proteomes" id="UP001597262">
    <property type="component" value="Unassembled WGS sequence"/>
</dbReference>
<reference evidence="2" key="1">
    <citation type="journal article" date="2019" name="Int. J. Syst. Evol. Microbiol.">
        <title>The Global Catalogue of Microorganisms (GCM) 10K type strain sequencing project: providing services to taxonomists for standard genome sequencing and annotation.</title>
        <authorList>
            <consortium name="The Broad Institute Genomics Platform"/>
            <consortium name="The Broad Institute Genome Sequencing Center for Infectious Disease"/>
            <person name="Wu L."/>
            <person name="Ma J."/>
        </authorList>
    </citation>
    <scope>NUCLEOTIDE SEQUENCE [LARGE SCALE GENOMIC DNA]</scope>
    <source>
        <strain evidence="2">CCUG 59189</strain>
    </source>
</reference>
<dbReference type="Pfam" id="PF09932">
    <property type="entry name" value="DUF2164"/>
    <property type="match status" value="1"/>
</dbReference>
<keyword evidence="2" id="KW-1185">Reference proteome</keyword>
<proteinExistence type="predicted"/>
<evidence type="ECO:0000313" key="1">
    <source>
        <dbReference type="EMBL" id="MFD1179541.1"/>
    </source>
</evidence>
<organism evidence="1 2">
    <name type="scientific">Paenibacillus puldeungensis</name>
    <dbReference type="NCBI Taxonomy" id="696536"/>
    <lineage>
        <taxon>Bacteria</taxon>
        <taxon>Bacillati</taxon>
        <taxon>Bacillota</taxon>
        <taxon>Bacilli</taxon>
        <taxon>Bacillales</taxon>
        <taxon>Paenibacillaceae</taxon>
        <taxon>Paenibacillus</taxon>
    </lineage>
</organism>
<dbReference type="RefSeq" id="WP_379321966.1">
    <property type="nucleotide sequence ID" value="NZ_JBHTLM010000033.1"/>
</dbReference>
<name>A0ABW3S441_9BACL</name>
<accession>A0ABW3S441</accession>
<dbReference type="EMBL" id="JBHTLM010000033">
    <property type="protein sequence ID" value="MFD1179541.1"/>
    <property type="molecule type" value="Genomic_DNA"/>
</dbReference>
<comment type="caution">
    <text evidence="1">The sequence shown here is derived from an EMBL/GenBank/DDBJ whole genome shotgun (WGS) entry which is preliminary data.</text>
</comment>
<sequence length="86" mass="9926">MAQKPVKLSKEQREMSIAQIQQFFEEERGETLGELAADGVLDFFLTNIGPYVYNQALGDCRQILNQRMVSMEEDIYALEVRPKLSR</sequence>
<gene>
    <name evidence="1" type="ORF">ACFQ3W_25035</name>
</gene>